<gene>
    <name evidence="1" type="ORF">BHC46_09815</name>
    <name evidence="2" type="ORF">BHC48_03395</name>
</gene>
<dbReference type="EMBL" id="MEIQ01000027">
    <property type="protein sequence ID" value="PIT51734.1"/>
    <property type="molecule type" value="Genomic_DNA"/>
</dbReference>
<proteinExistence type="predicted"/>
<sequence length="98" mass="10925">MSKFSKLNIAQQRELLDLQAQGARLKLLAEQLKNGHNPTKSNLWQRSLNIVDKIPAGGLALKLASKPKRWRNKILVGALLTAATLMANKINQSIRNRS</sequence>
<evidence type="ECO:0000313" key="4">
    <source>
        <dbReference type="Proteomes" id="UP000231484"/>
    </source>
</evidence>
<dbReference type="OrthoDB" id="8613018at2"/>
<protein>
    <submittedName>
        <fullName evidence="1">Uncharacterized protein</fullName>
    </submittedName>
</protein>
<reference evidence="3 4" key="1">
    <citation type="journal article" date="2017" name="MBio">
        <title>Type VI secretion-mediated competition in the bee gut microbiome.</title>
        <authorList>
            <person name="Steele M.I."/>
            <person name="Kwong W.K."/>
            <person name="Powell J.E."/>
            <person name="Whiteley M."/>
            <person name="Moran N.A."/>
        </authorList>
    </citation>
    <scope>NUCLEOTIDE SEQUENCE [LARGE SCALE GENOMIC DNA]</scope>
    <source>
        <strain evidence="2 4">Occ4-2</strain>
        <strain evidence="1 3">Ruf1-X</strain>
    </source>
</reference>
<evidence type="ECO:0000313" key="3">
    <source>
        <dbReference type="Proteomes" id="UP000229970"/>
    </source>
</evidence>
<dbReference type="GeneID" id="75157107"/>
<organism evidence="1 3">
    <name type="scientific">Snodgrassella alvi</name>
    <dbReference type="NCBI Taxonomy" id="1196083"/>
    <lineage>
        <taxon>Bacteria</taxon>
        <taxon>Pseudomonadati</taxon>
        <taxon>Pseudomonadota</taxon>
        <taxon>Betaproteobacteria</taxon>
        <taxon>Neisseriales</taxon>
        <taxon>Neisseriaceae</taxon>
        <taxon>Snodgrassella</taxon>
    </lineage>
</organism>
<evidence type="ECO:0000313" key="1">
    <source>
        <dbReference type="EMBL" id="PIT45398.1"/>
    </source>
</evidence>
<accession>A0A066T9K5</accession>
<dbReference type="Proteomes" id="UP000229970">
    <property type="component" value="Unassembled WGS sequence"/>
</dbReference>
<dbReference type="Proteomes" id="UP000231484">
    <property type="component" value="Unassembled WGS sequence"/>
</dbReference>
<name>A0A066T9K5_9NEIS</name>
<dbReference type="EMBL" id="MEIP01000025">
    <property type="protein sequence ID" value="PIT45398.1"/>
    <property type="molecule type" value="Genomic_DNA"/>
</dbReference>
<comment type="caution">
    <text evidence="1">The sequence shown here is derived from an EMBL/GenBank/DDBJ whole genome shotgun (WGS) entry which is preliminary data.</text>
</comment>
<dbReference type="AlphaFoldDB" id="A0A066T9K5"/>
<evidence type="ECO:0000313" key="2">
    <source>
        <dbReference type="EMBL" id="PIT51734.1"/>
    </source>
</evidence>
<dbReference type="RefSeq" id="WP_037407967.1">
    <property type="nucleotide sequence ID" value="NZ_MEIP01000025.1"/>
</dbReference>